<evidence type="ECO:0008006" key="3">
    <source>
        <dbReference type="Google" id="ProtNLM"/>
    </source>
</evidence>
<protein>
    <recommendedName>
        <fullName evidence="3">Tle cognate immunity protein 4 C-terminal domain-containing protein</fullName>
    </recommendedName>
</protein>
<proteinExistence type="predicted"/>
<dbReference type="Proteomes" id="UP000000238">
    <property type="component" value="Chromosome"/>
</dbReference>
<dbReference type="STRING" id="349521.HCH_03197"/>
<sequence length="243" mass="28107">MLKKLFGTLMTGKGPDFSVRNAKVCHIGGYELRYTLPGNVYLPGKPRDTLPSQVNLKSDYFEPFSTKKLNRTFIQVAFEWWSYKGTIVQGDLGQLGKLCLTIDVNKIEPHSTVKKGDIDSFIQYLKNDYWRYYEAEDGVNQEVRRRFAKNGMDPDDVPSQFLVQIPDEYTQEKINGATWLSYNLTGEGTAGLRKSYYWAVPLSDEYYLTVSFDMTFEQGDKDDRLHRMLNDARRIMSAVELRE</sequence>
<reference evidence="1 2" key="1">
    <citation type="journal article" date="2005" name="Nucleic Acids Res.">
        <title>Genomic blueprint of Hahella chejuensis, a marine microbe producing an algicidal agent.</title>
        <authorList>
            <person name="Jeong H."/>
            <person name="Yim J.H."/>
            <person name="Lee C."/>
            <person name="Choi S.-H."/>
            <person name="Park Y.K."/>
            <person name="Yoon S.H."/>
            <person name="Hur C.-G."/>
            <person name="Kang H.-Y."/>
            <person name="Kim D."/>
            <person name="Lee H.H."/>
            <person name="Park K.H."/>
            <person name="Park S.-H."/>
            <person name="Park H.-S."/>
            <person name="Lee H.K."/>
            <person name="Oh T.K."/>
            <person name="Kim J.F."/>
        </authorList>
    </citation>
    <scope>NUCLEOTIDE SEQUENCE [LARGE SCALE GENOMIC DNA]</scope>
    <source>
        <strain evidence="1 2">KCTC 2396</strain>
    </source>
</reference>
<organism evidence="1 2">
    <name type="scientific">Hahella chejuensis (strain KCTC 2396)</name>
    <dbReference type="NCBI Taxonomy" id="349521"/>
    <lineage>
        <taxon>Bacteria</taxon>
        <taxon>Pseudomonadati</taxon>
        <taxon>Pseudomonadota</taxon>
        <taxon>Gammaproteobacteria</taxon>
        <taxon>Oceanospirillales</taxon>
        <taxon>Hahellaceae</taxon>
        <taxon>Hahella</taxon>
    </lineage>
</organism>
<keyword evidence="2" id="KW-1185">Reference proteome</keyword>
<dbReference type="EMBL" id="CP000155">
    <property type="protein sequence ID" value="ABC29958.1"/>
    <property type="molecule type" value="Genomic_DNA"/>
</dbReference>
<dbReference type="OrthoDB" id="9807855at2"/>
<dbReference type="RefSeq" id="WP_011397027.1">
    <property type="nucleotide sequence ID" value="NC_007645.1"/>
</dbReference>
<dbReference type="HOGENOM" id="CLU_1110190_0_0_6"/>
<evidence type="ECO:0000313" key="1">
    <source>
        <dbReference type="EMBL" id="ABC29958.1"/>
    </source>
</evidence>
<dbReference type="eggNOG" id="ENOG5033NXV">
    <property type="taxonomic scope" value="Bacteria"/>
</dbReference>
<accession>Q2SHB6</accession>
<dbReference type="KEGG" id="hch:HCH_03197"/>
<evidence type="ECO:0000313" key="2">
    <source>
        <dbReference type="Proteomes" id="UP000000238"/>
    </source>
</evidence>
<gene>
    <name evidence="1" type="ordered locus">HCH_03197</name>
</gene>
<dbReference type="AlphaFoldDB" id="Q2SHB6"/>
<name>Q2SHB6_HAHCH</name>